<evidence type="ECO:0000313" key="2">
    <source>
        <dbReference type="Proteomes" id="UP000241986"/>
    </source>
</evidence>
<organism evidence="1 2">
    <name type="scientific">Aeromonas veronii</name>
    <dbReference type="NCBI Taxonomy" id="654"/>
    <lineage>
        <taxon>Bacteria</taxon>
        <taxon>Pseudomonadati</taxon>
        <taxon>Pseudomonadota</taxon>
        <taxon>Gammaproteobacteria</taxon>
        <taxon>Aeromonadales</taxon>
        <taxon>Aeromonadaceae</taxon>
        <taxon>Aeromonas</taxon>
    </lineage>
</organism>
<gene>
    <name evidence="1" type="ORF">DAA48_21370</name>
</gene>
<sequence>MPATFRIAQIGGEVTFYVSRSPDIRFTDKQDEALIQGQDETLDTMNVLMTMQRISSGKDASVFAIECVSKGPRK</sequence>
<dbReference type="RefSeq" id="WP_107684616.1">
    <property type="nucleotide sequence ID" value="NZ_PZKL01000045.1"/>
</dbReference>
<proteinExistence type="predicted"/>
<dbReference type="AlphaFoldDB" id="A0A2T4MWM9"/>
<accession>A0A2T4MWM9</accession>
<protein>
    <submittedName>
        <fullName evidence="1">Uncharacterized protein</fullName>
    </submittedName>
</protein>
<evidence type="ECO:0000313" key="1">
    <source>
        <dbReference type="EMBL" id="PTH78991.1"/>
    </source>
</evidence>
<name>A0A2T4MWM9_AERVE</name>
<dbReference type="Proteomes" id="UP000241986">
    <property type="component" value="Unassembled WGS sequence"/>
</dbReference>
<reference evidence="1 2" key="1">
    <citation type="submission" date="2018-03" db="EMBL/GenBank/DDBJ databases">
        <title>Aeromonas veronii whole genome sequencing and analysis.</title>
        <authorList>
            <person name="Xie H."/>
            <person name="Liu T."/>
            <person name="Wang K."/>
        </authorList>
    </citation>
    <scope>NUCLEOTIDE SEQUENCE [LARGE SCALE GENOMIC DNA]</scope>
    <source>
        <strain evidence="1 2">XH.VA.1</strain>
    </source>
</reference>
<comment type="caution">
    <text evidence="1">The sequence shown here is derived from an EMBL/GenBank/DDBJ whole genome shotgun (WGS) entry which is preliminary data.</text>
</comment>
<dbReference type="EMBL" id="PZKL01000045">
    <property type="protein sequence ID" value="PTH78991.1"/>
    <property type="molecule type" value="Genomic_DNA"/>
</dbReference>